<dbReference type="EMBL" id="MTJN01000002">
    <property type="protein sequence ID" value="OOV09195.1"/>
    <property type="molecule type" value="Genomic_DNA"/>
</dbReference>
<dbReference type="SUPFAM" id="SSF55729">
    <property type="entry name" value="Acyl-CoA N-acyltransferases (Nat)"/>
    <property type="match status" value="1"/>
</dbReference>
<dbReference type="STRING" id="28066.RF819_15850"/>
<dbReference type="PROSITE" id="PS51186">
    <property type="entry name" value="GNAT"/>
    <property type="match status" value="1"/>
</dbReference>
<evidence type="ECO:0000256" key="2">
    <source>
        <dbReference type="ARBA" id="ARBA00023315"/>
    </source>
</evidence>
<dbReference type="CDD" id="cd04301">
    <property type="entry name" value="NAT_SF"/>
    <property type="match status" value="1"/>
</dbReference>
<comment type="caution">
    <text evidence="4">The sequence shown here is derived from an EMBL/GenBank/DDBJ whole genome shotgun (WGS) entry which is preliminary data.</text>
</comment>
<dbReference type="Pfam" id="PF00583">
    <property type="entry name" value="Acetyltransf_1"/>
    <property type="match status" value="1"/>
</dbReference>
<feature type="domain" description="N-acetyltransferase" evidence="3">
    <location>
        <begin position="1"/>
        <end position="149"/>
    </location>
</feature>
<dbReference type="InterPro" id="IPR050832">
    <property type="entry name" value="Bact_Acetyltransf"/>
</dbReference>
<dbReference type="PANTHER" id="PTHR43877">
    <property type="entry name" value="AMINOALKYLPHOSPHONATE N-ACETYLTRANSFERASE-RELATED-RELATED"/>
    <property type="match status" value="1"/>
</dbReference>
<dbReference type="Gene3D" id="3.40.630.30">
    <property type="match status" value="1"/>
</dbReference>
<name>A0A1T1AYY5_RHOFE</name>
<keyword evidence="5" id="KW-1185">Reference proteome</keyword>
<dbReference type="OrthoDB" id="9799092at2"/>
<dbReference type="InterPro" id="IPR000182">
    <property type="entry name" value="GNAT_dom"/>
</dbReference>
<dbReference type="Proteomes" id="UP000190750">
    <property type="component" value="Unassembled WGS sequence"/>
</dbReference>
<evidence type="ECO:0000313" key="5">
    <source>
        <dbReference type="Proteomes" id="UP000190750"/>
    </source>
</evidence>
<dbReference type="InterPro" id="IPR016181">
    <property type="entry name" value="Acyl_CoA_acyltransferase"/>
</dbReference>
<sequence>MLQAYAQHPQAFSSSVAERAALPVSWWVRRLEPADDAPEVVLGVFDAQALVAVVGVGFEARDKLRHKATLFGMYVAPQARQRGLGSALVQAALDCARARPGIQLVQLTVTEGNQAAQALYERFGFVSFGLEPMAVAVADGFVSKHHMWRPLAE</sequence>
<organism evidence="4 5">
    <name type="scientific">Rhodoferax fermentans</name>
    <dbReference type="NCBI Taxonomy" id="28066"/>
    <lineage>
        <taxon>Bacteria</taxon>
        <taxon>Pseudomonadati</taxon>
        <taxon>Pseudomonadota</taxon>
        <taxon>Betaproteobacteria</taxon>
        <taxon>Burkholderiales</taxon>
        <taxon>Comamonadaceae</taxon>
        <taxon>Rhodoferax</taxon>
    </lineage>
</organism>
<evidence type="ECO:0000256" key="1">
    <source>
        <dbReference type="ARBA" id="ARBA00022679"/>
    </source>
</evidence>
<proteinExistence type="predicted"/>
<evidence type="ECO:0000259" key="3">
    <source>
        <dbReference type="PROSITE" id="PS51186"/>
    </source>
</evidence>
<reference evidence="4 5" key="1">
    <citation type="submission" date="2017-01" db="EMBL/GenBank/DDBJ databases">
        <title>Genome sequencing of Rhodoferax fermentans JCM 7819.</title>
        <authorList>
            <person name="Kim Y.J."/>
            <person name="Farh M.E.-A."/>
            <person name="Yang D.-C."/>
        </authorList>
    </citation>
    <scope>NUCLEOTIDE SEQUENCE [LARGE SCALE GENOMIC DNA]</scope>
    <source>
        <strain evidence="4 5">JCM 7819</strain>
    </source>
</reference>
<evidence type="ECO:0000313" key="4">
    <source>
        <dbReference type="EMBL" id="OOV09195.1"/>
    </source>
</evidence>
<keyword evidence="1 4" id="KW-0808">Transferase</keyword>
<keyword evidence="2" id="KW-0012">Acyltransferase</keyword>
<dbReference type="AlphaFoldDB" id="A0A1T1AYY5"/>
<accession>A0A1T1AYY5</accession>
<gene>
    <name evidence="4" type="ORF">RF819_15850</name>
</gene>
<protein>
    <submittedName>
        <fullName evidence="4">GNAT family N-acetyltransferase</fullName>
    </submittedName>
</protein>
<dbReference type="GO" id="GO:0016747">
    <property type="term" value="F:acyltransferase activity, transferring groups other than amino-acyl groups"/>
    <property type="evidence" value="ECO:0007669"/>
    <property type="project" value="InterPro"/>
</dbReference>